<dbReference type="AlphaFoldDB" id="A0A9Q0AIQ5"/>
<comment type="caution">
    <text evidence="4">The sequence shown here is derived from an EMBL/GenBank/DDBJ whole genome shotgun (WGS) entry which is preliminary data.</text>
</comment>
<proteinExistence type="inferred from homology"/>
<feature type="domain" description="AB hydrolase-1" evidence="3">
    <location>
        <begin position="29"/>
        <end position="312"/>
    </location>
</feature>
<accession>A0A9Q0AIQ5</accession>
<dbReference type="InterPro" id="IPR000639">
    <property type="entry name" value="Epox_hydrolase-like"/>
</dbReference>
<dbReference type="PRINTS" id="PR00111">
    <property type="entry name" value="ABHYDROLASE"/>
</dbReference>
<dbReference type="EMBL" id="JAFIMR010000032">
    <property type="protein sequence ID" value="KAI1860125.1"/>
    <property type="molecule type" value="Genomic_DNA"/>
</dbReference>
<dbReference type="InterPro" id="IPR029058">
    <property type="entry name" value="AB_hydrolase_fold"/>
</dbReference>
<dbReference type="PRINTS" id="PR00412">
    <property type="entry name" value="EPOXHYDRLASE"/>
</dbReference>
<dbReference type="PANTHER" id="PTHR43329">
    <property type="entry name" value="EPOXIDE HYDROLASE"/>
    <property type="match status" value="1"/>
</dbReference>
<dbReference type="InterPro" id="IPR000073">
    <property type="entry name" value="AB_hydrolase_1"/>
</dbReference>
<dbReference type="GO" id="GO:0016787">
    <property type="term" value="F:hydrolase activity"/>
    <property type="evidence" value="ECO:0007669"/>
    <property type="project" value="UniProtKB-KW"/>
</dbReference>
<evidence type="ECO:0000313" key="5">
    <source>
        <dbReference type="Proteomes" id="UP000829685"/>
    </source>
</evidence>
<dbReference type="Pfam" id="PF00561">
    <property type="entry name" value="Abhydrolase_1"/>
    <property type="match status" value="1"/>
</dbReference>
<evidence type="ECO:0000259" key="3">
    <source>
        <dbReference type="Pfam" id="PF00561"/>
    </source>
</evidence>
<reference evidence="4" key="1">
    <citation type="submission" date="2021-03" db="EMBL/GenBank/DDBJ databases">
        <title>Revisited historic fungal species revealed as producer of novel bioactive compounds through whole genome sequencing and comparative genomics.</title>
        <authorList>
            <person name="Vignolle G.A."/>
            <person name="Hochenegger N."/>
            <person name="Mach R.L."/>
            <person name="Mach-Aigner A.R."/>
            <person name="Javad Rahimi M."/>
            <person name="Salim K.A."/>
            <person name="Chan C.M."/>
            <person name="Lim L.B.L."/>
            <person name="Cai F."/>
            <person name="Druzhinina I.S."/>
            <person name="U'Ren J.M."/>
            <person name="Derntl C."/>
        </authorList>
    </citation>
    <scope>NUCLEOTIDE SEQUENCE</scope>
    <source>
        <strain evidence="4">TUCIM 5799</strain>
    </source>
</reference>
<dbReference type="Gene3D" id="3.40.50.1820">
    <property type="entry name" value="alpha/beta hydrolase"/>
    <property type="match status" value="1"/>
</dbReference>
<name>A0A9Q0AIQ5_9PEZI</name>
<protein>
    <recommendedName>
        <fullName evidence="3">AB hydrolase-1 domain-containing protein</fullName>
    </recommendedName>
</protein>
<dbReference type="Proteomes" id="UP000829685">
    <property type="component" value="Unassembled WGS sequence"/>
</dbReference>
<evidence type="ECO:0000256" key="1">
    <source>
        <dbReference type="ARBA" id="ARBA00022801"/>
    </source>
</evidence>
<gene>
    <name evidence="4" type="ORF">JX265_010049</name>
</gene>
<dbReference type="SUPFAM" id="SSF53474">
    <property type="entry name" value="alpha/beta-Hydrolases"/>
    <property type="match status" value="1"/>
</dbReference>
<evidence type="ECO:0000256" key="2">
    <source>
        <dbReference type="ARBA" id="ARBA00038334"/>
    </source>
</evidence>
<keyword evidence="5" id="KW-1185">Reference proteome</keyword>
<organism evidence="4 5">
    <name type="scientific">Neoarthrinium moseri</name>
    <dbReference type="NCBI Taxonomy" id="1658444"/>
    <lineage>
        <taxon>Eukaryota</taxon>
        <taxon>Fungi</taxon>
        <taxon>Dikarya</taxon>
        <taxon>Ascomycota</taxon>
        <taxon>Pezizomycotina</taxon>
        <taxon>Sordariomycetes</taxon>
        <taxon>Xylariomycetidae</taxon>
        <taxon>Amphisphaeriales</taxon>
        <taxon>Apiosporaceae</taxon>
        <taxon>Neoarthrinium</taxon>
    </lineage>
</organism>
<keyword evidence="1" id="KW-0378">Hydrolase</keyword>
<sequence>MDLCEHKSVITRRGFTLSYYVSKPNNAGPTLLLQHGFPDDARLWDGIVKHLSLYHLIIPDLLGYSDTSKPTDPTAYNYVDHTGDIVEILDAENVNKVVSVGHDFGAIIAQRLYIHHPHRVEGLILLSLGYVLPSASPPNLEKANAQFEAAFGYPAFAYHEFLLSDDAPALLRANVDRFYYAMHGAPRDWMKQIWCTRGAMSKWLRDRDWQVELRSYAQDPALRRTFEERFQRDGFEGPLCYYKAMYSSMQYDTTKDLDKDRFVVRVPTCHVTCTQDPICRPELSIAAKNGGFLPDLEEHTVDSGHWIPLEKPEGVAKLMDSFLQRRFLA</sequence>
<evidence type="ECO:0000313" key="4">
    <source>
        <dbReference type="EMBL" id="KAI1860125.1"/>
    </source>
</evidence>
<comment type="similarity">
    <text evidence="2">Belongs to the AB hydrolase superfamily. Epoxide hydrolase family.</text>
</comment>